<proteinExistence type="predicted"/>
<dbReference type="Proteomes" id="UP000827872">
    <property type="component" value="Linkage Group LG11"/>
</dbReference>
<sequence length="176" mass="18656">MEGKGGAVGSGLLSHGGGETGGVDWPPAAAAMSKKNQVSYAKPAEPAFLRRFKEQVGYREGPTVDTKKEQLPVPEDDGDESDKEDEQPQVIVLKKGDLTAEEAMKIKKDLKEVSKGTASLSPADPTLLLPPKKSGGEGKRKMVANVLLPSWYHICAIPKDPVMDRSKSSEGTDGGA</sequence>
<organism evidence="1 2">
    <name type="scientific">Sphaerodactylus townsendi</name>
    <dbReference type="NCBI Taxonomy" id="933632"/>
    <lineage>
        <taxon>Eukaryota</taxon>
        <taxon>Metazoa</taxon>
        <taxon>Chordata</taxon>
        <taxon>Craniata</taxon>
        <taxon>Vertebrata</taxon>
        <taxon>Euteleostomi</taxon>
        <taxon>Lepidosauria</taxon>
        <taxon>Squamata</taxon>
        <taxon>Bifurcata</taxon>
        <taxon>Gekkota</taxon>
        <taxon>Sphaerodactylidae</taxon>
        <taxon>Sphaerodactylus</taxon>
    </lineage>
</organism>
<protein>
    <submittedName>
        <fullName evidence="1">Uncharacterized protein</fullName>
    </submittedName>
</protein>
<comment type="caution">
    <text evidence="1">The sequence shown here is derived from an EMBL/GenBank/DDBJ whole genome shotgun (WGS) entry which is preliminary data.</text>
</comment>
<keyword evidence="2" id="KW-1185">Reference proteome</keyword>
<evidence type="ECO:0000313" key="1">
    <source>
        <dbReference type="EMBL" id="KAH8010684.1"/>
    </source>
</evidence>
<accession>A0ACB8FUP7</accession>
<gene>
    <name evidence="1" type="ORF">K3G42_011229</name>
</gene>
<reference evidence="1" key="1">
    <citation type="submission" date="2021-08" db="EMBL/GenBank/DDBJ databases">
        <title>The first chromosome-level gecko genome reveals the dynamic sex chromosomes of Neotropical dwarf geckos (Sphaerodactylidae: Sphaerodactylus).</title>
        <authorList>
            <person name="Pinto B.J."/>
            <person name="Keating S.E."/>
            <person name="Gamble T."/>
        </authorList>
    </citation>
    <scope>NUCLEOTIDE SEQUENCE</scope>
    <source>
        <strain evidence="1">TG3544</strain>
    </source>
</reference>
<evidence type="ECO:0000313" key="2">
    <source>
        <dbReference type="Proteomes" id="UP000827872"/>
    </source>
</evidence>
<dbReference type="EMBL" id="CM037624">
    <property type="protein sequence ID" value="KAH8010684.1"/>
    <property type="molecule type" value="Genomic_DNA"/>
</dbReference>
<name>A0ACB8FUP7_9SAUR</name>